<dbReference type="Proteomes" id="UP000615234">
    <property type="component" value="Unassembled WGS sequence"/>
</dbReference>
<dbReference type="PANTHER" id="PTHR39161:SF2">
    <property type="entry name" value="ADAPTER PROTEIN MECA 2"/>
    <property type="match status" value="1"/>
</dbReference>
<dbReference type="PANTHER" id="PTHR39161">
    <property type="entry name" value="ADAPTER PROTEIN MECA"/>
    <property type="match status" value="1"/>
</dbReference>
<evidence type="ECO:0000313" key="4">
    <source>
        <dbReference type="Proteomes" id="UP000615234"/>
    </source>
</evidence>
<dbReference type="AlphaFoldDB" id="A0A8I0AN15"/>
<dbReference type="Pfam" id="PF05389">
    <property type="entry name" value="MecA"/>
    <property type="match status" value="1"/>
</dbReference>
<accession>A0A8I0AN15</accession>
<protein>
    <submittedName>
        <fullName evidence="3">Adaptor protein MecA</fullName>
    </submittedName>
</protein>
<dbReference type="InterPro" id="IPR038471">
    <property type="entry name" value="MecA_C_sf"/>
</dbReference>
<name>A0A8I0AN15_9FIRM</name>
<sequence length="285" mass="32296">MKIERLSENQIRCTLNKADLADKQLKISELAYGSPKAKELFREMMQQASNELGFEVDDIPLMIEAIPISSDCLILIVTKVEDPEELDTRFSRFTRNNDDDDTDYDDDMDDEYEDEDYPPSDDNVISGHIDIGINGDESQIPEAIFNALEGFVNNLTGLAGKNIEISTDIPSSAKAPVKQTQQEEDAPQTLTRLLVFDSLNTVINASKQVASFYFSSNTLYKNPVNKRFYLLFTNDKNTIPEFNRVCYILGEYGTAQKITDAMPYHFKEHFKTIIEEEAVQTLSAL</sequence>
<comment type="caution">
    <text evidence="3">The sequence shown here is derived from an EMBL/GenBank/DDBJ whole genome shotgun (WGS) entry which is preliminary data.</text>
</comment>
<feature type="region of interest" description="Disordered" evidence="2">
    <location>
        <begin position="91"/>
        <end position="124"/>
    </location>
</feature>
<reference evidence="3 4" key="1">
    <citation type="submission" date="2020-08" db="EMBL/GenBank/DDBJ databases">
        <title>Genome public.</title>
        <authorList>
            <person name="Liu C."/>
            <person name="Sun Q."/>
        </authorList>
    </citation>
    <scope>NUCLEOTIDE SEQUENCE [LARGE SCALE GENOMIC DNA]</scope>
    <source>
        <strain evidence="3 4">NSJ-10</strain>
    </source>
</reference>
<organism evidence="3 4">
    <name type="scientific">Coprococcus hominis</name>
    <name type="common">ex Liu et al. 2022</name>
    <dbReference type="NCBI Taxonomy" id="2763039"/>
    <lineage>
        <taxon>Bacteria</taxon>
        <taxon>Bacillati</taxon>
        <taxon>Bacillota</taxon>
        <taxon>Clostridia</taxon>
        <taxon>Lachnospirales</taxon>
        <taxon>Lachnospiraceae</taxon>
        <taxon>Coprococcus</taxon>
    </lineage>
</organism>
<proteinExistence type="inferred from homology"/>
<dbReference type="EMBL" id="JACOOX010000001">
    <property type="protein sequence ID" value="MBC5661745.1"/>
    <property type="molecule type" value="Genomic_DNA"/>
</dbReference>
<dbReference type="Gene3D" id="3.30.70.1950">
    <property type="match status" value="1"/>
</dbReference>
<comment type="similarity">
    <text evidence="1">Belongs to the MecA family.</text>
</comment>
<dbReference type="RefSeq" id="WP_117784703.1">
    <property type="nucleotide sequence ID" value="NZ_JACOOX010000001.1"/>
</dbReference>
<feature type="compositionally biased region" description="Acidic residues" evidence="2">
    <location>
        <begin position="98"/>
        <end position="119"/>
    </location>
</feature>
<evidence type="ECO:0000313" key="3">
    <source>
        <dbReference type="EMBL" id="MBC5661745.1"/>
    </source>
</evidence>
<evidence type="ECO:0000256" key="2">
    <source>
        <dbReference type="SAM" id="MobiDB-lite"/>
    </source>
</evidence>
<dbReference type="InterPro" id="IPR008681">
    <property type="entry name" value="Neg-reg_MecA"/>
</dbReference>
<keyword evidence="4" id="KW-1185">Reference proteome</keyword>
<evidence type="ECO:0000256" key="1">
    <source>
        <dbReference type="ARBA" id="ARBA00005397"/>
    </source>
</evidence>
<gene>
    <name evidence="3" type="ORF">H8S09_02355</name>
</gene>